<feature type="transmembrane region" description="Helical" evidence="1">
    <location>
        <begin position="122"/>
        <end position="148"/>
    </location>
</feature>
<proteinExistence type="predicted"/>
<evidence type="ECO:0000313" key="2">
    <source>
        <dbReference type="EMBL" id="CAB4728704.1"/>
    </source>
</evidence>
<gene>
    <name evidence="2" type="ORF">UFOPK2683_01140</name>
    <name evidence="3" type="ORF">UFOPK3605_00503</name>
    <name evidence="4" type="ORF">UFOPK3897_01230</name>
    <name evidence="5" type="ORF">UFOPK4121_00299</name>
</gene>
<feature type="transmembrane region" description="Helical" evidence="1">
    <location>
        <begin position="47"/>
        <end position="78"/>
    </location>
</feature>
<name>A0A6J7G0K4_9ZZZZ</name>
<dbReference type="EMBL" id="CAEZYK010000069">
    <property type="protein sequence ID" value="CAB4728704.1"/>
    <property type="molecule type" value="Genomic_DNA"/>
</dbReference>
<accession>A0A6J7G0K4</accession>
<dbReference type="EMBL" id="CAFBMM010000014">
    <property type="protein sequence ID" value="CAB4901437.1"/>
    <property type="molecule type" value="Genomic_DNA"/>
</dbReference>
<sequence length="263" mass="27316">MLRSDRTLSVFPIYSALATTMVFAIFVGLVASVGFTGSGKSASISAVGIVIVIVGYIVAAFVMTYFQAALVLGANDVLEGRNATVKNSLHLANSNLGKLLPWAVVQGTVSFVIAAIEEKAGFVGQIVVSLIGAAWSVVTFLTIPIIVFEKLGPWSALKRSGTLLKSTWGENIMAQGGLGLVGLVASLPGIILIVLGVLSNTLVIAIPLCIIGGLILIVASVVVSSMSGIYRTALYRYAVDGRTPTAFASIDMAAAFGPRKSRP</sequence>
<reference evidence="3" key="1">
    <citation type="submission" date="2020-05" db="EMBL/GenBank/DDBJ databases">
        <authorList>
            <person name="Chiriac C."/>
            <person name="Salcher M."/>
            <person name="Ghai R."/>
            <person name="Kavagutti S V."/>
        </authorList>
    </citation>
    <scope>NUCLEOTIDE SEQUENCE</scope>
</reference>
<feature type="transmembrane region" description="Helical" evidence="1">
    <location>
        <begin position="204"/>
        <end position="226"/>
    </location>
</feature>
<keyword evidence="1" id="KW-1133">Transmembrane helix</keyword>
<keyword evidence="1" id="KW-0812">Transmembrane</keyword>
<dbReference type="InterPro" id="IPR046157">
    <property type="entry name" value="DUF6159"/>
</dbReference>
<dbReference type="EMBL" id="CAFBPQ010000005">
    <property type="protein sequence ID" value="CAB5015434.1"/>
    <property type="molecule type" value="Genomic_DNA"/>
</dbReference>
<evidence type="ECO:0000256" key="1">
    <source>
        <dbReference type="SAM" id="Phobius"/>
    </source>
</evidence>
<feature type="transmembrane region" description="Helical" evidence="1">
    <location>
        <begin position="12"/>
        <end position="35"/>
    </location>
</feature>
<dbReference type="EMBL" id="CAFBOF010000031">
    <property type="protein sequence ID" value="CAB4983047.1"/>
    <property type="molecule type" value="Genomic_DNA"/>
</dbReference>
<evidence type="ECO:0000313" key="5">
    <source>
        <dbReference type="EMBL" id="CAB5015434.1"/>
    </source>
</evidence>
<feature type="transmembrane region" description="Helical" evidence="1">
    <location>
        <begin position="99"/>
        <end position="116"/>
    </location>
</feature>
<organism evidence="3">
    <name type="scientific">freshwater metagenome</name>
    <dbReference type="NCBI Taxonomy" id="449393"/>
    <lineage>
        <taxon>unclassified sequences</taxon>
        <taxon>metagenomes</taxon>
        <taxon>ecological metagenomes</taxon>
    </lineage>
</organism>
<dbReference type="Pfam" id="PF19656">
    <property type="entry name" value="DUF6159"/>
    <property type="match status" value="1"/>
</dbReference>
<dbReference type="AlphaFoldDB" id="A0A6J7G0K4"/>
<evidence type="ECO:0000313" key="4">
    <source>
        <dbReference type="EMBL" id="CAB4983047.1"/>
    </source>
</evidence>
<evidence type="ECO:0000313" key="3">
    <source>
        <dbReference type="EMBL" id="CAB4901437.1"/>
    </source>
</evidence>
<protein>
    <submittedName>
        <fullName evidence="3">Unannotated protein</fullName>
    </submittedName>
</protein>
<keyword evidence="1" id="KW-0472">Membrane</keyword>
<feature type="transmembrane region" description="Helical" evidence="1">
    <location>
        <begin position="178"/>
        <end position="198"/>
    </location>
</feature>